<dbReference type="GeneID" id="5889651"/>
<dbReference type="InterPro" id="IPR018200">
    <property type="entry name" value="USP_CS"/>
</dbReference>
<reference evidence="2 3" key="1">
    <citation type="journal article" date="2008" name="Nature">
        <title>The genome of the choanoflagellate Monosiga brevicollis and the origin of metazoans.</title>
        <authorList>
            <consortium name="JGI Sequencing"/>
            <person name="King N."/>
            <person name="Westbrook M.J."/>
            <person name="Young S.L."/>
            <person name="Kuo A."/>
            <person name="Abedin M."/>
            <person name="Chapman J."/>
            <person name="Fairclough S."/>
            <person name="Hellsten U."/>
            <person name="Isogai Y."/>
            <person name="Letunic I."/>
            <person name="Marr M."/>
            <person name="Pincus D."/>
            <person name="Putnam N."/>
            <person name="Rokas A."/>
            <person name="Wright K.J."/>
            <person name="Zuzow R."/>
            <person name="Dirks W."/>
            <person name="Good M."/>
            <person name="Goodstein D."/>
            <person name="Lemons D."/>
            <person name="Li W."/>
            <person name="Lyons J.B."/>
            <person name="Morris A."/>
            <person name="Nichols S."/>
            <person name="Richter D.J."/>
            <person name="Salamov A."/>
            <person name="Bork P."/>
            <person name="Lim W.A."/>
            <person name="Manning G."/>
            <person name="Miller W.T."/>
            <person name="McGinnis W."/>
            <person name="Shapiro H."/>
            <person name="Tjian R."/>
            <person name="Grigoriev I.V."/>
            <person name="Rokhsar D."/>
        </authorList>
    </citation>
    <scope>NUCLEOTIDE SEQUENCE [LARGE SCALE GENOMIC DNA]</scope>
    <source>
        <strain evidence="3">MX1 / ATCC 50154</strain>
    </source>
</reference>
<dbReference type="RefSeq" id="XP_001744288.1">
    <property type="nucleotide sequence ID" value="XM_001744236.1"/>
</dbReference>
<feature type="domain" description="USP" evidence="1">
    <location>
        <begin position="1197"/>
        <end position="1295"/>
    </location>
</feature>
<dbReference type="InterPro" id="IPR038765">
    <property type="entry name" value="Papain-like_cys_pep_sf"/>
</dbReference>
<dbReference type="GO" id="GO:0004843">
    <property type="term" value="F:cysteine-type deubiquitinase activity"/>
    <property type="evidence" value="ECO:0007669"/>
    <property type="project" value="InterPro"/>
</dbReference>
<dbReference type="KEGG" id="mbr:MONBRDRAFT_23829"/>
<dbReference type="PANTHER" id="PTHR24006">
    <property type="entry name" value="UBIQUITIN CARBOXYL-TERMINAL HYDROLASE"/>
    <property type="match status" value="1"/>
</dbReference>
<dbReference type="Pfam" id="PF00443">
    <property type="entry name" value="UCH"/>
    <property type="match status" value="1"/>
</dbReference>
<evidence type="ECO:0000313" key="2">
    <source>
        <dbReference type="EMBL" id="EDQ90991.1"/>
    </source>
</evidence>
<dbReference type="STRING" id="81824.A9UUY6"/>
<name>A9UUY6_MONBE</name>
<dbReference type="Gene3D" id="3.90.70.10">
    <property type="entry name" value="Cysteine proteinases"/>
    <property type="match status" value="1"/>
</dbReference>
<dbReference type="InterPro" id="IPR028889">
    <property type="entry name" value="USP"/>
</dbReference>
<dbReference type="Proteomes" id="UP000001357">
    <property type="component" value="Unassembled WGS sequence"/>
</dbReference>
<keyword evidence="3" id="KW-1185">Reference proteome</keyword>
<dbReference type="EMBL" id="CH991546">
    <property type="protein sequence ID" value="EDQ90991.1"/>
    <property type="molecule type" value="Genomic_DNA"/>
</dbReference>
<gene>
    <name evidence="2" type="ORF">MONBRDRAFT_23829</name>
</gene>
<evidence type="ECO:0000259" key="1">
    <source>
        <dbReference type="PROSITE" id="PS50235"/>
    </source>
</evidence>
<organism evidence="2 3">
    <name type="scientific">Monosiga brevicollis</name>
    <name type="common">Choanoflagellate</name>
    <dbReference type="NCBI Taxonomy" id="81824"/>
    <lineage>
        <taxon>Eukaryota</taxon>
        <taxon>Choanoflagellata</taxon>
        <taxon>Craspedida</taxon>
        <taxon>Salpingoecidae</taxon>
        <taxon>Monosiga</taxon>
    </lineage>
</organism>
<proteinExistence type="predicted"/>
<dbReference type="GO" id="GO:0016579">
    <property type="term" value="P:protein deubiquitination"/>
    <property type="evidence" value="ECO:0007669"/>
    <property type="project" value="InterPro"/>
</dbReference>
<dbReference type="InterPro" id="IPR001394">
    <property type="entry name" value="Peptidase_C19_UCH"/>
</dbReference>
<dbReference type="SUPFAM" id="SSF54001">
    <property type="entry name" value="Cysteine proteinases"/>
    <property type="match status" value="1"/>
</dbReference>
<dbReference type="PROSITE" id="PS50235">
    <property type="entry name" value="USP_3"/>
    <property type="match status" value="1"/>
</dbReference>
<dbReference type="PROSITE" id="PS00972">
    <property type="entry name" value="USP_1"/>
    <property type="match status" value="1"/>
</dbReference>
<dbReference type="PANTHER" id="PTHR24006:SF827">
    <property type="entry name" value="UBIQUITIN CARBOXYL-TERMINAL HYDROLASE 34"/>
    <property type="match status" value="1"/>
</dbReference>
<protein>
    <recommendedName>
        <fullName evidence="1">USP domain-containing protein</fullName>
    </recommendedName>
</protein>
<accession>A9UUY6</accession>
<sequence length="1295" mass="142265">MHDLCNLHAPLYQDHLGCHQLSLAHLLQAVCQANIIERFGILLEENCDAACSFEQLRMWLAFTQQVALFGSDPRLQPSVWRLIEASFEWLLRLPGHRLKVAPVSEMKQILKLLSAISSLAAFEPSLVRDKKHAVLNKCLRLSSLQAQVLALNILSGEIAPTLAQQPEQGDCAEPMLNDHELDSLSEWLAREHILEDLVHDQLHEELLKRLRPLLSLQALKGRLALNVWQRLLEVALCKHDSLAQWALACLPALYMAPAEHLSQLHLDMCKRGTDLPRTPTLCLAYCKVLIICSQALMRSDAANTHVLENCLNVATQAQSLPCAADVLALLQDFLSSLSRPAILQAAQLALVSLCKPQLSLTHALNLLGCVIDAALRVPDAGAKLLHEAQVQTGLIGLMPLAESTDLLRIIQLWLRAYNLQYPMPWPQLEGVWDMLLPTQSRLGLLLNALYQQAARSWSCDTLYGCDFSAQLLQILARDMGLAGPEAAPLFHRLFINLGIENQSIVLKGPHMDLFTLCTPRGYGELMDTVQYGSSVLTDLLSTVVCNTWPSERAIKARRDFIDRAITEAQTAPNVASRTPSAIVWMSLLAEMMVKLSSSVLHSHAPRWLQLNLWENNVNVETIFVSSMALVMDVIDQSSHLTQLLPPASAFDSRQLPVRLHAYVPTTATGTALSSPDMLQSLEDPLLFHVSGLGPCDLIVKPRRSNRRLRDAVSITFPSDPALPRSSYASVQALQHIQPRCMLADKPSHLRCLFELTRGSTDSLADPQKLASLAATVLEHVRISPELLGEWLAKDRLLTALGDCRLFQVTTLARLMHQELTTGVDVRPCLRHESVIAATVAALSHFLNPLPSTGEPHQVDRCIALLCQCLGTMLISEPQEPGLSSATVLECVNKALNRVLEGHPIVAESCVHLLPTLQALLRCFPRARAEFVTNENCSRLIAFVAWRGHLPLGESAAKILEQLGSSPTAPGPECADVARAPTGAPIALLVGAIIGAVREAPLDNAPGWLRLQGVCRTLLKQHLPDAAPHTSTTTTPAIKSTFATASTEKPLAMQTLLQSWFCMLKAALLTWKSKECPGVSTTDFGLVFHLEVLAALVPKLDLCAMTSEFHDLALCLTTQFLYALPDEVSRSEPTCPKCVMRDSRAAAGKLLRLLLAHDEPGQKTTVAALVQFHSPYFHDPEAANALADIELIAAAGYCGLQNLGATCYMNAFLQQLFFMPAFCARLLAIRAAPESQDSQLSAPLPQLQDLFVELKYSIGRFVPMHELCAAYTDMAGQPINPREQVDVDEFMNQVSL</sequence>
<dbReference type="InterPro" id="IPR050164">
    <property type="entry name" value="Peptidase_C19"/>
</dbReference>
<evidence type="ECO:0000313" key="3">
    <source>
        <dbReference type="Proteomes" id="UP000001357"/>
    </source>
</evidence>
<dbReference type="InParanoid" id="A9UUY6"/>